<accession>A0A9K3M005</accession>
<reference evidence="2" key="1">
    <citation type="journal article" date="2021" name="Sci. Rep.">
        <title>Diploid genomic architecture of Nitzschia inconspicua, an elite biomass production diatom.</title>
        <authorList>
            <person name="Oliver A."/>
            <person name="Podell S."/>
            <person name="Pinowska A."/>
            <person name="Traller J.C."/>
            <person name="Smith S.R."/>
            <person name="McClure R."/>
            <person name="Beliaev A."/>
            <person name="Bohutskyi P."/>
            <person name="Hill E.A."/>
            <person name="Rabines A."/>
            <person name="Zheng H."/>
            <person name="Allen L.Z."/>
            <person name="Kuo A."/>
            <person name="Grigoriev I.V."/>
            <person name="Allen A.E."/>
            <person name="Hazlebeck D."/>
            <person name="Allen E.E."/>
        </authorList>
    </citation>
    <scope>NUCLEOTIDE SEQUENCE</scope>
    <source>
        <strain evidence="2">Hildebrandi</strain>
    </source>
</reference>
<dbReference type="GO" id="GO:0005737">
    <property type="term" value="C:cytoplasm"/>
    <property type="evidence" value="ECO:0007669"/>
    <property type="project" value="InterPro"/>
</dbReference>
<dbReference type="EMBL" id="JAGRRH010000004">
    <property type="protein sequence ID" value="KAG7371570.1"/>
    <property type="molecule type" value="Genomic_DNA"/>
</dbReference>
<dbReference type="PANTHER" id="PTHR10286">
    <property type="entry name" value="INORGANIC PYROPHOSPHATASE"/>
    <property type="match status" value="1"/>
</dbReference>
<dbReference type="GO" id="GO:0004427">
    <property type="term" value="F:inorganic diphosphate phosphatase activity"/>
    <property type="evidence" value="ECO:0007669"/>
    <property type="project" value="InterPro"/>
</dbReference>
<sequence length="127" mass="14749">MITEIPMYMTAKMEVNKDLPGNPIIQDIKDGQPRYYSFGTTFFNYGLIPQTWEDPEMKSILTRSNWDPNPSVYSLEDLERVKPGTLENLKYWLKRYETSDGKPEKSLASETPRNVAQAMRIVEEVHS</sequence>
<dbReference type="OrthoDB" id="506431at2759"/>
<protein>
    <submittedName>
        <fullName evidence="2">Inorganic pyrophosphatase</fullName>
    </submittedName>
</protein>
<proteinExistence type="predicted"/>
<evidence type="ECO:0000313" key="3">
    <source>
        <dbReference type="Proteomes" id="UP000693970"/>
    </source>
</evidence>
<evidence type="ECO:0000313" key="2">
    <source>
        <dbReference type="EMBL" id="KAG7371570.1"/>
    </source>
</evidence>
<keyword evidence="3" id="KW-1185">Reference proteome</keyword>
<dbReference type="GO" id="GO:0000287">
    <property type="term" value="F:magnesium ion binding"/>
    <property type="evidence" value="ECO:0007669"/>
    <property type="project" value="InterPro"/>
</dbReference>
<reference evidence="2" key="2">
    <citation type="submission" date="2021-04" db="EMBL/GenBank/DDBJ databases">
        <authorList>
            <person name="Podell S."/>
        </authorList>
    </citation>
    <scope>NUCLEOTIDE SEQUENCE</scope>
    <source>
        <strain evidence="2">Hildebrandi</strain>
    </source>
</reference>
<evidence type="ECO:0000313" key="1">
    <source>
        <dbReference type="EMBL" id="KAG7339177.1"/>
    </source>
</evidence>
<comment type="caution">
    <text evidence="2">The sequence shown here is derived from an EMBL/GenBank/DDBJ whole genome shotgun (WGS) entry which is preliminary data.</text>
</comment>
<dbReference type="EMBL" id="JAGRRH010000039">
    <property type="protein sequence ID" value="KAG7339177.1"/>
    <property type="molecule type" value="Genomic_DNA"/>
</dbReference>
<dbReference type="Pfam" id="PF00719">
    <property type="entry name" value="Pyrophosphatase"/>
    <property type="match status" value="1"/>
</dbReference>
<dbReference type="GO" id="GO:0006796">
    <property type="term" value="P:phosphate-containing compound metabolic process"/>
    <property type="evidence" value="ECO:0007669"/>
    <property type="project" value="InterPro"/>
</dbReference>
<dbReference type="Proteomes" id="UP000693970">
    <property type="component" value="Unassembled WGS sequence"/>
</dbReference>
<dbReference type="AlphaFoldDB" id="A0A9K3M005"/>
<name>A0A9K3M005_9STRA</name>
<organism evidence="2 3">
    <name type="scientific">Nitzschia inconspicua</name>
    <dbReference type="NCBI Taxonomy" id="303405"/>
    <lineage>
        <taxon>Eukaryota</taxon>
        <taxon>Sar</taxon>
        <taxon>Stramenopiles</taxon>
        <taxon>Ochrophyta</taxon>
        <taxon>Bacillariophyta</taxon>
        <taxon>Bacillariophyceae</taxon>
        <taxon>Bacillariophycidae</taxon>
        <taxon>Bacillariales</taxon>
        <taxon>Bacillariaceae</taxon>
        <taxon>Nitzschia</taxon>
    </lineage>
</organism>
<gene>
    <name evidence="2" type="ORF">IV203_020140</name>
    <name evidence="1" type="ORF">IV203_020330</name>
</gene>
<dbReference type="InterPro" id="IPR008162">
    <property type="entry name" value="Pyrophosphatase"/>
</dbReference>